<dbReference type="Proteomes" id="UP000709437">
    <property type="component" value="Unassembled WGS sequence"/>
</dbReference>
<dbReference type="PROSITE" id="PS00216">
    <property type="entry name" value="SUGAR_TRANSPORT_1"/>
    <property type="match status" value="1"/>
</dbReference>
<evidence type="ECO:0000313" key="8">
    <source>
        <dbReference type="Proteomes" id="UP000709437"/>
    </source>
</evidence>
<keyword evidence="4 5" id="KW-0472">Membrane</keyword>
<feature type="transmembrane region" description="Helical" evidence="5">
    <location>
        <begin position="191"/>
        <end position="209"/>
    </location>
</feature>
<dbReference type="Pfam" id="PF00083">
    <property type="entry name" value="Sugar_tr"/>
    <property type="match status" value="1"/>
</dbReference>
<feature type="transmembrane region" description="Helical" evidence="5">
    <location>
        <begin position="33"/>
        <end position="55"/>
    </location>
</feature>
<reference evidence="7" key="1">
    <citation type="submission" date="2021-05" db="EMBL/GenBank/DDBJ databases">
        <title>Whole genome sequence of Curtobacterium flaccumfaciens pv. flaccumfaciens strain CFBP 3417.</title>
        <authorList>
            <person name="Osdaghi E."/>
            <person name="Taghouti G."/>
            <person name="Portier P."/>
            <person name="Fazliarab A."/>
            <person name="Taghavi S.M."/>
            <person name="Briand M."/>
            <person name="Le-Saux M."/>
            <person name="Jacques M.-A."/>
        </authorList>
    </citation>
    <scope>NUCLEOTIDE SEQUENCE</scope>
    <source>
        <strain evidence="7">CFBP 3417</strain>
    </source>
</reference>
<feature type="transmembrane region" description="Helical" evidence="5">
    <location>
        <begin position="299"/>
        <end position="318"/>
    </location>
</feature>
<dbReference type="InterPro" id="IPR005828">
    <property type="entry name" value="MFS_sugar_transport-like"/>
</dbReference>
<feature type="transmembrane region" description="Helical" evidence="5">
    <location>
        <begin position="261"/>
        <end position="279"/>
    </location>
</feature>
<dbReference type="InterPro" id="IPR020846">
    <property type="entry name" value="MFS_dom"/>
</dbReference>
<accession>A0A9Q2W371</accession>
<comment type="subcellular location">
    <subcellularLocation>
        <location evidence="1">Cell membrane</location>
        <topology evidence="1">Multi-pass membrane protein</topology>
    </subcellularLocation>
</comment>
<dbReference type="PANTHER" id="PTHR23508">
    <property type="entry name" value="CARBOXYLIC ACID TRANSPORTER PROTEIN HOMOLOG"/>
    <property type="match status" value="1"/>
</dbReference>
<dbReference type="InterPro" id="IPR036259">
    <property type="entry name" value="MFS_trans_sf"/>
</dbReference>
<dbReference type="EMBL" id="JAHEWX010000005">
    <property type="protein sequence ID" value="MBT1541400.1"/>
    <property type="molecule type" value="Genomic_DNA"/>
</dbReference>
<dbReference type="InterPro" id="IPR005829">
    <property type="entry name" value="Sugar_transporter_CS"/>
</dbReference>
<dbReference type="AlphaFoldDB" id="A0A9Q2W371"/>
<evidence type="ECO:0000256" key="4">
    <source>
        <dbReference type="ARBA" id="ARBA00023136"/>
    </source>
</evidence>
<comment type="caution">
    <text evidence="7">The sequence shown here is derived from an EMBL/GenBank/DDBJ whole genome shotgun (WGS) entry which is preliminary data.</text>
</comment>
<proteinExistence type="predicted"/>
<dbReference type="PROSITE" id="PS50850">
    <property type="entry name" value="MFS"/>
    <property type="match status" value="1"/>
</dbReference>
<gene>
    <name evidence="7" type="ORF">KK103_06460</name>
</gene>
<dbReference type="PANTHER" id="PTHR23508:SF10">
    <property type="entry name" value="CARBOXYLIC ACID TRANSPORTER PROTEIN HOMOLOG"/>
    <property type="match status" value="1"/>
</dbReference>
<dbReference type="GO" id="GO:0046943">
    <property type="term" value="F:carboxylic acid transmembrane transporter activity"/>
    <property type="evidence" value="ECO:0007669"/>
    <property type="project" value="TreeGrafter"/>
</dbReference>
<dbReference type="RefSeq" id="WP_214562604.1">
    <property type="nucleotide sequence ID" value="NZ_JAHEWX010000005.1"/>
</dbReference>
<keyword evidence="2 5" id="KW-0812">Transmembrane</keyword>
<sequence>MSTTTIHEPEDLELATGTFPTIGPKETKRGATLAFFAWTLAVYDFIMFGTLLPRIAEDFGWNEQTALLANTLVSVGVFVVVVLVGLFVDRLGRRRGMMITIGGAAMSSLLTAASTGVASLVGFRALSGFGMAEQSVNSTYLNEVFALTELEGVKKRRGFFYSLVQTGWPIGALLAAAFIAGINGLFGQESWRLAFLIATVPALFVLFLRKGIKETPQHRLNTYLRQLRKSGRTEEAAEVAARFGIVDEGPNPLRAIFGRRYARNTVVLSIAWIVNYFGITTTSVLGTTMLEGVKGVDPSMSLLIIVLSNVVGAAGYLFHGWLGDIIGRKTTIVVGWVLAGVCWTLFVLGPDDFGYVLVTYMLTLFFLLGPYASLLFLQAECFDSSCRATGSAFVTAMGQPGTIIGSAVLTALVAGSIGLGPAALIVGAGGMVLSGLIMLATKRVAVIEH</sequence>
<dbReference type="Gene3D" id="1.20.1250.20">
    <property type="entry name" value="MFS general substrate transporter like domains"/>
    <property type="match status" value="1"/>
</dbReference>
<feature type="transmembrane region" description="Helical" evidence="5">
    <location>
        <begin position="330"/>
        <end position="349"/>
    </location>
</feature>
<evidence type="ECO:0000259" key="6">
    <source>
        <dbReference type="PROSITE" id="PS50850"/>
    </source>
</evidence>
<feature type="transmembrane region" description="Helical" evidence="5">
    <location>
        <begin position="67"/>
        <end position="88"/>
    </location>
</feature>
<evidence type="ECO:0000256" key="3">
    <source>
        <dbReference type="ARBA" id="ARBA00022989"/>
    </source>
</evidence>
<feature type="domain" description="Major facilitator superfamily (MFS) profile" evidence="6">
    <location>
        <begin position="30"/>
        <end position="446"/>
    </location>
</feature>
<evidence type="ECO:0000256" key="5">
    <source>
        <dbReference type="SAM" id="Phobius"/>
    </source>
</evidence>
<evidence type="ECO:0000313" key="7">
    <source>
        <dbReference type="EMBL" id="MBT1541400.1"/>
    </source>
</evidence>
<organism evidence="7 8">
    <name type="scientific">Curtobacterium flaccumfaciens pv. flaccumfaciens</name>
    <dbReference type="NCBI Taxonomy" id="138532"/>
    <lineage>
        <taxon>Bacteria</taxon>
        <taxon>Bacillati</taxon>
        <taxon>Actinomycetota</taxon>
        <taxon>Actinomycetes</taxon>
        <taxon>Micrococcales</taxon>
        <taxon>Microbacteriaceae</taxon>
        <taxon>Curtobacterium</taxon>
    </lineage>
</organism>
<dbReference type="GO" id="GO:0005886">
    <property type="term" value="C:plasma membrane"/>
    <property type="evidence" value="ECO:0007669"/>
    <property type="project" value="UniProtKB-SubCell"/>
</dbReference>
<feature type="transmembrane region" description="Helical" evidence="5">
    <location>
        <begin position="355"/>
        <end position="377"/>
    </location>
</feature>
<feature type="transmembrane region" description="Helical" evidence="5">
    <location>
        <begin position="419"/>
        <end position="440"/>
    </location>
</feature>
<dbReference type="SUPFAM" id="SSF103473">
    <property type="entry name" value="MFS general substrate transporter"/>
    <property type="match status" value="1"/>
</dbReference>
<name>A0A9Q2W371_9MICO</name>
<feature type="transmembrane region" description="Helical" evidence="5">
    <location>
        <begin position="159"/>
        <end position="185"/>
    </location>
</feature>
<evidence type="ECO:0000256" key="1">
    <source>
        <dbReference type="ARBA" id="ARBA00004651"/>
    </source>
</evidence>
<keyword evidence="3 5" id="KW-1133">Transmembrane helix</keyword>
<feature type="transmembrane region" description="Helical" evidence="5">
    <location>
        <begin position="389"/>
        <end position="413"/>
    </location>
</feature>
<protein>
    <submittedName>
        <fullName evidence="7">MFS transporter</fullName>
    </submittedName>
</protein>
<evidence type="ECO:0000256" key="2">
    <source>
        <dbReference type="ARBA" id="ARBA00022692"/>
    </source>
</evidence>